<keyword evidence="5" id="KW-1185">Reference proteome</keyword>
<reference evidence="3 5" key="4">
    <citation type="journal article" date="2002" name="Genome Biol.">
        <title>The transposable elements of the Drosophila melanogaster euchromatin: a genomics perspective.</title>
        <authorList>
            <person name="Kaminker J.S."/>
            <person name="Bergman C.M."/>
            <person name="Kronmiller B."/>
            <person name="Carlson J."/>
            <person name="Svirskas R."/>
            <person name="Patel S."/>
            <person name="Frise E."/>
            <person name="Wheeler D.A."/>
            <person name="Lewis S.E."/>
            <person name="Rubin G.M."/>
            <person name="Ashburner M."/>
            <person name="Celniker S.E."/>
        </authorList>
    </citation>
    <scope>NUCLEOTIDE SEQUENCE [LARGE SCALE GENOMIC DNA]</scope>
    <source>
        <strain evidence="5">Berkeley</strain>
    </source>
</reference>
<dbReference type="Proteomes" id="UP000000803">
    <property type="component" value="Chromosome 2R"/>
</dbReference>
<feature type="chain" id="PRO_5002093245" evidence="2">
    <location>
        <begin position="20"/>
        <end position="62"/>
    </location>
</feature>
<organism evidence="3 5">
    <name type="scientific">Drosophila melanogaster</name>
    <name type="common">Fruit fly</name>
    <dbReference type="NCBI Taxonomy" id="7227"/>
    <lineage>
        <taxon>Eukaryota</taxon>
        <taxon>Metazoa</taxon>
        <taxon>Ecdysozoa</taxon>
        <taxon>Arthropoda</taxon>
        <taxon>Hexapoda</taxon>
        <taxon>Insecta</taxon>
        <taxon>Pterygota</taxon>
        <taxon>Neoptera</taxon>
        <taxon>Endopterygota</taxon>
        <taxon>Diptera</taxon>
        <taxon>Brachycera</taxon>
        <taxon>Muscomorpha</taxon>
        <taxon>Ephydroidea</taxon>
        <taxon>Drosophilidae</taxon>
        <taxon>Drosophila</taxon>
        <taxon>Sophophora</taxon>
    </lineage>
</organism>
<evidence type="ECO:0000313" key="5">
    <source>
        <dbReference type="Proteomes" id="UP000000803"/>
    </source>
</evidence>
<reference evidence="3 5" key="5">
    <citation type="journal article" date="2002" name="Genome Biol.">
        <title>Heterochromatic sequences in a Drosophila whole-genome shotgun assembly.</title>
        <authorList>
            <person name="Hoskins R.A."/>
            <person name="Smith C.D."/>
            <person name="Carlson J.W."/>
            <person name="Carvalho A.B."/>
            <person name="Halpern A."/>
            <person name="Kaminker J.S."/>
            <person name="Kennedy C."/>
            <person name="Mungall C.J."/>
            <person name="Sullivan B.A."/>
            <person name="Sutton G.G."/>
            <person name="Yasuhara J.C."/>
            <person name="Wakimoto B.T."/>
            <person name="Myers E.W."/>
            <person name="Celniker S.E."/>
            <person name="Rubin G.M."/>
            <person name="Karpen G.H."/>
        </authorList>
    </citation>
    <scope>NUCLEOTIDE SEQUENCE [LARGE SCALE GENOMIC DNA]</scope>
    <source>
        <strain evidence="5">Berkeley</strain>
    </source>
</reference>
<reference evidence="3 5" key="3">
    <citation type="journal article" date="2002" name="Genome Biol.">
        <title>Annotation of the Drosophila melanogaster euchromatic genome: a systematic review.</title>
        <authorList>
            <person name="Misra S."/>
            <person name="Crosby M.A."/>
            <person name="Mungall C.J."/>
            <person name="Matthews B.B."/>
            <person name="Campbell K.S."/>
            <person name="Hradecky P."/>
            <person name="Huang Y."/>
            <person name="Kaminker J.S."/>
            <person name="Millburn G.H."/>
            <person name="Prochnik S.E."/>
            <person name="Smith C.D."/>
            <person name="Tupy J.L."/>
            <person name="Whitfied E.J."/>
            <person name="Bayraktaroglu L."/>
            <person name="Berman B.P."/>
            <person name="Bettencourt B.R."/>
            <person name="Celniker S.E."/>
            <person name="de Grey A.D."/>
            <person name="Drysdale R.A."/>
            <person name="Harris N.L."/>
            <person name="Richter J."/>
            <person name="Russo S."/>
            <person name="Schroeder A.J."/>
            <person name="Shu S.Q."/>
            <person name="Stapleton M."/>
            <person name="Yamada C."/>
            <person name="Ashburner M."/>
            <person name="Gelbart W.M."/>
            <person name="Rubin G.M."/>
            <person name="Lewis S.E."/>
        </authorList>
    </citation>
    <scope>GENOME REANNOTATION</scope>
    <source>
        <strain evidence="5">Berkeley</strain>
    </source>
</reference>
<reference evidence="3 5" key="11">
    <citation type="journal article" date="2015" name="Genome Res.">
        <title>The Release 6 reference sequence of the Drosophila melanogaster genome.</title>
        <authorList>
            <person name="Hoskins R.A."/>
            <person name="Carlson J.W."/>
            <person name="Wan K.H."/>
            <person name="Park S."/>
            <person name="Mendez I."/>
            <person name="Galle S.E."/>
            <person name="Booth B.W."/>
            <person name="Pfeiffer B.D."/>
            <person name="George R.A."/>
            <person name="Svirskas R."/>
            <person name="Krzywinski M."/>
            <person name="Schein J."/>
            <person name="Accardo M.C."/>
            <person name="Damia E."/>
            <person name="Messina G."/>
            <person name="Mendez-Lago M."/>
            <person name="de Pablos B."/>
            <person name="Demakova O.V."/>
            <person name="Andreyeva E.N."/>
            <person name="Boldyreva L.V."/>
            <person name="Marra M."/>
            <person name="Carvalho A.B."/>
            <person name="Dimitri P."/>
            <person name="Villasante A."/>
            <person name="Zhimulev I.F."/>
            <person name="Rubin G.M."/>
            <person name="Karpen G.H."/>
            <person name="Celniker S.E."/>
        </authorList>
    </citation>
    <scope>NUCLEOTIDE SEQUENCE [LARGE SCALE GENOMIC DNA]</scope>
    <source>
        <strain evidence="5">Berkeley</strain>
    </source>
</reference>
<dbReference type="KEGG" id="dme:Dmel_CG44624"/>
<gene>
    <name evidence="3" type="primary">Dmel\CG44624</name>
    <name evidence="3 4" type="ORF">CG44624</name>
    <name evidence="3" type="ORF">Dmel_CG44624</name>
</gene>
<feature type="region of interest" description="Disordered" evidence="1">
    <location>
        <begin position="34"/>
        <end position="62"/>
    </location>
</feature>
<dbReference type="InParanoid" id="A0A0B4LFW7"/>
<evidence type="ECO:0000313" key="4">
    <source>
        <dbReference type="FlyBase" id="FBgn0265835"/>
    </source>
</evidence>
<name>A0A0B4LFW7_DROME</name>
<reference evidence="3 5" key="6">
    <citation type="journal article" date="2005" name="PLoS Comput. Biol.">
        <title>Combined evidence annotation of transposable elements in genome sequences.</title>
        <authorList>
            <person name="Quesneville H."/>
            <person name="Bergman C.M."/>
            <person name="Andrieu O."/>
            <person name="Autard D."/>
            <person name="Nouaud D."/>
            <person name="Ashburner M."/>
            <person name="Anxolabehere D."/>
        </authorList>
    </citation>
    <scope>NUCLEOTIDE SEQUENCE [LARGE SCALE GENOMIC DNA]</scope>
    <source>
        <strain evidence="5">Berkeley</strain>
    </source>
</reference>
<dbReference type="Bgee" id="FBgn0265835">
    <property type="expression patterns" value="Expressed in saliva-secreting gland and 3 other cell types or tissues"/>
</dbReference>
<protein>
    <submittedName>
        <fullName evidence="3">Uncharacterized protein</fullName>
    </submittedName>
</protein>
<proteinExistence type="predicted"/>
<dbReference type="OMA" id="HLYRHYD"/>
<reference evidence="3 5" key="7">
    <citation type="journal article" date="2007" name="Science">
        <title>The Release 5.1 annotation of Drosophila melanogaster heterochromatin.</title>
        <authorList>
            <person name="Smith C.D."/>
            <person name="Shu S."/>
            <person name="Mungall C.J."/>
            <person name="Karpen G.H."/>
        </authorList>
    </citation>
    <scope>NUCLEOTIDE SEQUENCE [LARGE SCALE GENOMIC DNA]</scope>
    <source>
        <strain evidence="5">Berkeley</strain>
    </source>
</reference>
<reference evidence="3 5" key="1">
    <citation type="journal article" date="2000" name="Science">
        <title>The genome sequence of Drosophila melanogaster.</title>
        <authorList>
            <person name="Adams M.D."/>
            <person name="Celniker S.E."/>
            <person name="Holt R.A."/>
            <person name="Evans C.A."/>
            <person name="Gocayne J.D."/>
            <person name="Amanatides P.G."/>
            <person name="Scherer S.E."/>
            <person name="Li P.W."/>
            <person name="Hoskins R.A."/>
            <person name="Galle R.F."/>
            <person name="George R.A."/>
            <person name="Lewis S.E."/>
            <person name="Richards S."/>
            <person name="Ashburner M."/>
            <person name="Henderson S.N."/>
            <person name="Sutton G.G."/>
            <person name="Wortman J.R."/>
            <person name="Yandell M.D."/>
            <person name="Zhang Q."/>
            <person name="Chen L.X."/>
            <person name="Brandon R.C."/>
            <person name="Rogers Y.H."/>
            <person name="Blazej R.G."/>
            <person name="Champe M."/>
            <person name="Pfeiffer B.D."/>
            <person name="Wan K.H."/>
            <person name="Doyle C."/>
            <person name="Baxter E.G."/>
            <person name="Helt G."/>
            <person name="Nelson C.R."/>
            <person name="Gabor G.L."/>
            <person name="Abril J.F."/>
            <person name="Agbayani A."/>
            <person name="An H.J."/>
            <person name="Andrews-Pfannkoch C."/>
            <person name="Baldwin D."/>
            <person name="Ballew R.M."/>
            <person name="Basu A."/>
            <person name="Baxendale J."/>
            <person name="Bayraktaroglu L."/>
            <person name="Beasley E.M."/>
            <person name="Beeson K.Y."/>
            <person name="Benos P.V."/>
            <person name="Berman B.P."/>
            <person name="Bhandari D."/>
            <person name="Bolshakov S."/>
            <person name="Borkova D."/>
            <person name="Botchan M.R."/>
            <person name="Bouck J."/>
            <person name="Brokstein P."/>
            <person name="Brottier P."/>
            <person name="Burtis K.C."/>
            <person name="Busam D.A."/>
            <person name="Butler H."/>
            <person name="Cadieu E."/>
            <person name="Center A."/>
            <person name="Chandra I."/>
            <person name="Cherry J.M."/>
            <person name="Cawley S."/>
            <person name="Dahlke C."/>
            <person name="Davenport L.B."/>
            <person name="Davies P."/>
            <person name="de Pablos B."/>
            <person name="Delcher A."/>
            <person name="Deng Z."/>
            <person name="Mays A.D."/>
            <person name="Dew I."/>
            <person name="Dietz S.M."/>
            <person name="Dodson K."/>
            <person name="Doup L.E."/>
            <person name="Downes M."/>
            <person name="Dugan-Rocha S."/>
            <person name="Dunkov B.C."/>
            <person name="Dunn P."/>
            <person name="Durbin K.J."/>
            <person name="Evangelista C.C."/>
            <person name="Ferraz C."/>
            <person name="Ferriera S."/>
            <person name="Fleischmann W."/>
            <person name="Fosler C."/>
            <person name="Gabrielian A.E."/>
            <person name="Garg N.S."/>
            <person name="Gelbart W.M."/>
            <person name="Glasser K."/>
            <person name="Glodek A."/>
            <person name="Gong F."/>
            <person name="Gorrell J.H."/>
            <person name="Gu Z."/>
            <person name="Guan P."/>
            <person name="Harris M."/>
            <person name="Harris N.L."/>
            <person name="Harvey D."/>
            <person name="Heiman T.J."/>
            <person name="Hernandez J.R."/>
            <person name="Houck J."/>
            <person name="Hostin D."/>
            <person name="Houston K.A."/>
            <person name="Howland T.J."/>
            <person name="Wei M.H."/>
            <person name="Ibegwam C."/>
            <person name="Jalali M."/>
            <person name="Kalush F."/>
            <person name="Karpen G.H."/>
            <person name="Ke Z."/>
            <person name="Kennison J.A."/>
            <person name="Ketchum K.A."/>
            <person name="Kimmel B.E."/>
            <person name="Kodira C.D."/>
            <person name="Kraft C."/>
            <person name="Kravitz S."/>
            <person name="Kulp D."/>
            <person name="Lai Z."/>
            <person name="Lasko P."/>
            <person name="Lei Y."/>
            <person name="Levitsky A.A."/>
            <person name="Li J."/>
            <person name="Li Z."/>
            <person name="Liang Y."/>
            <person name="Lin X."/>
            <person name="Liu X."/>
            <person name="Mattei B."/>
            <person name="McIntosh T.C."/>
            <person name="McLeod M.P."/>
            <person name="McPherson D."/>
            <person name="Merkulov G."/>
            <person name="Milshina N.V."/>
            <person name="Mobarry C."/>
            <person name="Morris J."/>
            <person name="Moshrefi A."/>
            <person name="Mount S.M."/>
            <person name="Moy M."/>
            <person name="Murphy B."/>
            <person name="Murphy L."/>
            <person name="Muzny D.M."/>
            <person name="Nelson D.L."/>
            <person name="Nelson D.R."/>
            <person name="Nelson K.A."/>
            <person name="Nixon K."/>
            <person name="Nusskern D.R."/>
            <person name="Pacleb J.M."/>
            <person name="Palazzolo M."/>
            <person name="Pittman G.S."/>
            <person name="Pan S."/>
            <person name="Pollard J."/>
            <person name="Puri V."/>
            <person name="Reese M.G."/>
            <person name="Reinert K."/>
            <person name="Remington K."/>
            <person name="Saunders R.D."/>
            <person name="Scheeler F."/>
            <person name="Shen H."/>
            <person name="Shue B.C."/>
            <person name="Siden-Kiamos I."/>
            <person name="Simpson M."/>
            <person name="Skupski M.P."/>
            <person name="Smith T."/>
            <person name="Spier E."/>
            <person name="Spradling A.C."/>
            <person name="Stapleton M."/>
            <person name="Strong R."/>
            <person name="Sun E."/>
            <person name="Svirskas R."/>
            <person name="Tector C."/>
            <person name="Turner R."/>
            <person name="Venter E."/>
            <person name="Wang A.H."/>
            <person name="Wang X."/>
            <person name="Wang Z.Y."/>
            <person name="Wassarman D.A."/>
            <person name="Weinstock G.M."/>
            <person name="Weissenbach J."/>
            <person name="Williams S.M."/>
            <person name="WoodageT"/>
            <person name="Worley K.C."/>
            <person name="Wu D."/>
            <person name="Yang S."/>
            <person name="Yao Q.A."/>
            <person name="Ye J."/>
            <person name="Yeh R.F."/>
            <person name="Zaveri J.S."/>
            <person name="Zhan M."/>
            <person name="Zhang G."/>
            <person name="Zhao Q."/>
            <person name="Zheng L."/>
            <person name="Zheng X.H."/>
            <person name="Zhong F.N."/>
            <person name="Zhong W."/>
            <person name="Zhou X."/>
            <person name="Zhu S."/>
            <person name="Zhu X."/>
            <person name="Smith H.O."/>
            <person name="Gibbs R.A."/>
            <person name="Myers E.W."/>
            <person name="Rubin G.M."/>
            <person name="Venter J.C."/>
        </authorList>
    </citation>
    <scope>NUCLEOTIDE SEQUENCE [LARGE SCALE GENOMIC DNA]</scope>
    <source>
        <strain evidence="5">Berkeley</strain>
    </source>
</reference>
<evidence type="ECO:0000256" key="1">
    <source>
        <dbReference type="SAM" id="MobiDB-lite"/>
    </source>
</evidence>
<reference evidence="3 5" key="10">
    <citation type="journal article" date="2015" name="G3 (Bethesda)">
        <title>Gene Model Annotations for Drosophila melanogaster: The Rule-Benders.</title>
        <authorList>
            <consortium name="FlyBase Consortium"/>
            <person name="Crosby M.A."/>
            <person name="Gramates L.S."/>
            <person name="Dos Santos G."/>
            <person name="Matthews B.B."/>
            <person name="St Pierre S.E."/>
            <person name="Zhou P."/>
            <person name="Schroeder A.J."/>
            <person name="Falls K."/>
            <person name="Emmert D.B."/>
            <person name="Russo S.M."/>
            <person name="Gelbart W.M."/>
            <person name="null"/>
        </authorList>
    </citation>
    <scope>NUCLEOTIDE SEQUENCE [LARGE SCALE GENOMIC DNA]</scope>
    <source>
        <strain evidence="5">Berkeley</strain>
    </source>
</reference>
<keyword evidence="2" id="KW-0732">Signal</keyword>
<reference evidence="3 5" key="8">
    <citation type="journal article" date="2007" name="Science">
        <title>Sequence finishing and mapping of Drosophila melanogaster heterochromatin.</title>
        <authorList>
            <person name="Hoskins R.A."/>
            <person name="Carlson J.W."/>
            <person name="Kennedy C."/>
            <person name="Acevedo D."/>
            <person name="Evans-Holm M."/>
            <person name="Frise E."/>
            <person name="Wan K.H."/>
            <person name="Park S."/>
            <person name="Mendez-Lago M."/>
            <person name="Rossi F."/>
            <person name="Villasante A."/>
            <person name="Dimitri P."/>
            <person name="Karpen G.H."/>
            <person name="Celniker S.E."/>
        </authorList>
    </citation>
    <scope>NUCLEOTIDE SEQUENCE [LARGE SCALE GENOMIC DNA]</scope>
    <source>
        <strain evidence="5">Berkeley</strain>
    </source>
</reference>
<evidence type="ECO:0000256" key="2">
    <source>
        <dbReference type="SAM" id="SignalP"/>
    </source>
</evidence>
<dbReference type="RefSeq" id="NP_001286625.1">
    <property type="nucleotide sequence ID" value="NM_001299696.1"/>
</dbReference>
<dbReference type="AGR" id="FB:FBgn0265835"/>
<dbReference type="BioGRID-ORCS" id="19835525">
    <property type="hits" value="0 hits in 1 CRISPR screen"/>
</dbReference>
<reference evidence="3 5" key="9">
    <citation type="journal article" date="2015" name="G3 (Bethesda)">
        <title>Gene Model Annotations for Drosophila melanogaster: Impact of High-Throughput Data.</title>
        <authorList>
            <consortium name="FlyBase Consortium"/>
            <person name="Matthews B.B."/>
            <person name="Dos Santos G."/>
            <person name="Crosby M.A."/>
            <person name="Emmert D.B."/>
            <person name="St Pierre S.E."/>
            <person name="Gramates L.S."/>
            <person name="Zhou P."/>
            <person name="Schroeder A.J."/>
            <person name="Falls K."/>
            <person name="Strelets V."/>
            <person name="Russo S.M."/>
            <person name="Gelbart W.M."/>
            <person name="null"/>
        </authorList>
    </citation>
    <scope>NUCLEOTIDE SEQUENCE [LARGE SCALE GENOMIC DNA]</scope>
    <source>
        <strain evidence="5">Berkeley</strain>
    </source>
</reference>
<dbReference type="GeneID" id="19835525"/>
<evidence type="ECO:0000313" key="3">
    <source>
        <dbReference type="EMBL" id="AHN56420.1"/>
    </source>
</evidence>
<accession>A0A0B4LFW7</accession>
<dbReference type="AlphaFoldDB" id="A0A0B4LFW7"/>
<reference evidence="3 5" key="2">
    <citation type="journal article" date="2002" name="Genome Biol.">
        <title>Finishing a whole-genome shotgun: release 3 of the Drosophila melanogaster euchromatic genome sequence.</title>
        <authorList>
            <person name="Celniker S.E."/>
            <person name="Wheeler D.A."/>
            <person name="Kronmiller B."/>
            <person name="Carlson J.W."/>
            <person name="Halpern A."/>
            <person name="Patel S."/>
            <person name="Adams M."/>
            <person name="Champe M."/>
            <person name="Dugan S.P."/>
            <person name="Frise E."/>
            <person name="Hodgson A."/>
            <person name="George R.A."/>
            <person name="Hoskins R.A."/>
            <person name="Laverty T."/>
            <person name="Muzny D.M."/>
            <person name="Nelson C.R."/>
            <person name="Pacleb J.M."/>
            <person name="Park S."/>
            <person name="Pfeiffer B.D."/>
            <person name="Richards S."/>
            <person name="Sodergren E.J."/>
            <person name="Svirskas R."/>
            <person name="Tabor P.E."/>
            <person name="Wan K."/>
            <person name="Stapleton M."/>
            <person name="Sutton G.G."/>
            <person name="Venter C."/>
            <person name="Weinstock G."/>
            <person name="Scherer S.E."/>
            <person name="Myers E.W."/>
            <person name="Gibbs R.A."/>
            <person name="Rubin G.M."/>
        </authorList>
    </citation>
    <scope>NUCLEOTIDE SEQUENCE [LARGE SCALE GENOMIC DNA]</scope>
    <source>
        <strain evidence="5">Berkeley</strain>
    </source>
</reference>
<sequence>MNAVFALIVLLLIFVATFAKPHFEVDPNYVSHHDPHQVHHYYQHHDPHADPHYDPHHHDDHH</sequence>
<dbReference type="EMBL" id="AE013599">
    <property type="protein sequence ID" value="AHN56420.1"/>
    <property type="molecule type" value="Genomic_DNA"/>
</dbReference>
<feature type="signal peptide" evidence="2">
    <location>
        <begin position="1"/>
        <end position="19"/>
    </location>
</feature>
<dbReference type="VEuPathDB" id="VectorBase:FBgn0265835"/>
<dbReference type="FlyBase" id="FBgn0265835">
    <property type="gene designation" value="CG44624"/>
</dbReference>